<evidence type="ECO:0000313" key="1">
    <source>
        <dbReference type="EMBL" id="KIK22966.1"/>
    </source>
</evidence>
<proteinExistence type="predicted"/>
<evidence type="ECO:0000313" key="2">
    <source>
        <dbReference type="Proteomes" id="UP000054018"/>
    </source>
</evidence>
<reference evidence="2" key="2">
    <citation type="submission" date="2015-01" db="EMBL/GenBank/DDBJ databases">
        <title>Evolutionary Origins and Diversification of the Mycorrhizal Mutualists.</title>
        <authorList>
            <consortium name="DOE Joint Genome Institute"/>
            <consortium name="Mycorrhizal Genomics Consortium"/>
            <person name="Kohler A."/>
            <person name="Kuo A."/>
            <person name="Nagy L.G."/>
            <person name="Floudas D."/>
            <person name="Copeland A."/>
            <person name="Barry K.W."/>
            <person name="Cichocki N."/>
            <person name="Veneault-Fourrey C."/>
            <person name="LaButti K."/>
            <person name="Lindquist E.A."/>
            <person name="Lipzen A."/>
            <person name="Lundell T."/>
            <person name="Morin E."/>
            <person name="Murat C."/>
            <person name="Riley R."/>
            <person name="Ohm R."/>
            <person name="Sun H."/>
            <person name="Tunlid A."/>
            <person name="Henrissat B."/>
            <person name="Grigoriev I.V."/>
            <person name="Hibbett D.S."/>
            <person name="Martin F."/>
        </authorList>
    </citation>
    <scope>NUCLEOTIDE SEQUENCE [LARGE SCALE GENOMIC DNA]</scope>
    <source>
        <strain evidence="2">441</strain>
    </source>
</reference>
<dbReference type="Proteomes" id="UP000054018">
    <property type="component" value="Unassembled WGS sequence"/>
</dbReference>
<dbReference type="EMBL" id="KN833732">
    <property type="protein sequence ID" value="KIK22966.1"/>
    <property type="molecule type" value="Genomic_DNA"/>
</dbReference>
<reference evidence="1 2" key="1">
    <citation type="submission" date="2014-04" db="EMBL/GenBank/DDBJ databases">
        <authorList>
            <consortium name="DOE Joint Genome Institute"/>
            <person name="Kuo A."/>
            <person name="Kohler A."/>
            <person name="Costa M.D."/>
            <person name="Nagy L.G."/>
            <person name="Floudas D."/>
            <person name="Copeland A."/>
            <person name="Barry K.W."/>
            <person name="Cichocki N."/>
            <person name="Veneault-Fourrey C."/>
            <person name="LaButti K."/>
            <person name="Lindquist E.A."/>
            <person name="Lipzen A."/>
            <person name="Lundell T."/>
            <person name="Morin E."/>
            <person name="Murat C."/>
            <person name="Sun H."/>
            <person name="Tunlid A."/>
            <person name="Henrissat B."/>
            <person name="Grigoriev I.V."/>
            <person name="Hibbett D.S."/>
            <person name="Martin F."/>
            <person name="Nordberg H.P."/>
            <person name="Cantor M.N."/>
            <person name="Hua S.X."/>
        </authorList>
    </citation>
    <scope>NUCLEOTIDE SEQUENCE [LARGE SCALE GENOMIC DNA]</scope>
    <source>
        <strain evidence="1 2">441</strain>
    </source>
</reference>
<dbReference type="AlphaFoldDB" id="A0A0C9Z1S6"/>
<organism evidence="1 2">
    <name type="scientific">Pisolithus microcarpus 441</name>
    <dbReference type="NCBI Taxonomy" id="765257"/>
    <lineage>
        <taxon>Eukaryota</taxon>
        <taxon>Fungi</taxon>
        <taxon>Dikarya</taxon>
        <taxon>Basidiomycota</taxon>
        <taxon>Agaricomycotina</taxon>
        <taxon>Agaricomycetes</taxon>
        <taxon>Agaricomycetidae</taxon>
        <taxon>Boletales</taxon>
        <taxon>Sclerodermatineae</taxon>
        <taxon>Pisolithaceae</taxon>
        <taxon>Pisolithus</taxon>
    </lineage>
</organism>
<name>A0A0C9Z1S6_9AGAM</name>
<accession>A0A0C9Z1S6</accession>
<protein>
    <submittedName>
        <fullName evidence="1">Uncharacterized protein</fullName>
    </submittedName>
</protein>
<dbReference type="HOGENOM" id="CLU_211736_0_0_1"/>
<gene>
    <name evidence="1" type="ORF">PISMIDRAFT_11235</name>
</gene>
<sequence length="57" mass="6678">MVQEVAIMMRIGEMVQKIVEGGDHHHIWKAEWHGQELSNAVNWHSKTFHSVLEQFLP</sequence>
<keyword evidence="2" id="KW-1185">Reference proteome</keyword>